<dbReference type="InterPro" id="IPR022907">
    <property type="entry name" value="VapC_family"/>
</dbReference>
<dbReference type="GO" id="GO:0000287">
    <property type="term" value="F:magnesium ion binding"/>
    <property type="evidence" value="ECO:0007669"/>
    <property type="project" value="UniProtKB-UniRule"/>
</dbReference>
<evidence type="ECO:0000256" key="3">
    <source>
        <dbReference type="ARBA" id="ARBA00022722"/>
    </source>
</evidence>
<evidence type="ECO:0000313" key="10">
    <source>
        <dbReference type="EMBL" id="TBW32696.1"/>
    </source>
</evidence>
<dbReference type="RefSeq" id="WP_131311741.1">
    <property type="nucleotide sequence ID" value="NZ_SJFN01000055.1"/>
</dbReference>
<dbReference type="Proteomes" id="UP000292781">
    <property type="component" value="Unassembled WGS sequence"/>
</dbReference>
<dbReference type="GO" id="GO:0016787">
    <property type="term" value="F:hydrolase activity"/>
    <property type="evidence" value="ECO:0007669"/>
    <property type="project" value="UniProtKB-KW"/>
</dbReference>
<dbReference type="CDD" id="cd09871">
    <property type="entry name" value="PIN_MtVapC28-VapC30-like"/>
    <property type="match status" value="1"/>
</dbReference>
<feature type="domain" description="PIN" evidence="9">
    <location>
        <begin position="2"/>
        <end position="124"/>
    </location>
</feature>
<comment type="cofactor">
    <cofactor evidence="1 8">
        <name>Mg(2+)</name>
        <dbReference type="ChEBI" id="CHEBI:18420"/>
    </cofactor>
</comment>
<dbReference type="EC" id="3.1.-.-" evidence="8"/>
<dbReference type="AlphaFoldDB" id="A0A4Q9VDI3"/>
<proteinExistence type="inferred from homology"/>
<name>A0A4Q9VDI3_9HYPH</name>
<keyword evidence="4 8" id="KW-0479">Metal-binding</keyword>
<evidence type="ECO:0000256" key="4">
    <source>
        <dbReference type="ARBA" id="ARBA00022723"/>
    </source>
</evidence>
<evidence type="ECO:0000256" key="1">
    <source>
        <dbReference type="ARBA" id="ARBA00001946"/>
    </source>
</evidence>
<feature type="binding site" evidence="8">
    <location>
        <position position="5"/>
    </location>
    <ligand>
        <name>Mg(2+)</name>
        <dbReference type="ChEBI" id="CHEBI:18420"/>
    </ligand>
</feature>
<dbReference type="EMBL" id="SJFN01000055">
    <property type="protein sequence ID" value="TBW32696.1"/>
    <property type="molecule type" value="Genomic_DNA"/>
</dbReference>
<organism evidence="10 11">
    <name type="scientific">Siculibacillus lacustris</name>
    <dbReference type="NCBI Taxonomy" id="1549641"/>
    <lineage>
        <taxon>Bacteria</taxon>
        <taxon>Pseudomonadati</taxon>
        <taxon>Pseudomonadota</taxon>
        <taxon>Alphaproteobacteria</taxon>
        <taxon>Hyphomicrobiales</taxon>
        <taxon>Ancalomicrobiaceae</taxon>
        <taxon>Siculibacillus</taxon>
    </lineage>
</organism>
<keyword evidence="11" id="KW-1185">Reference proteome</keyword>
<dbReference type="Pfam" id="PF01850">
    <property type="entry name" value="PIN"/>
    <property type="match status" value="1"/>
</dbReference>
<dbReference type="PANTHER" id="PTHR33653">
    <property type="entry name" value="RIBONUCLEASE VAPC2"/>
    <property type="match status" value="1"/>
</dbReference>
<comment type="function">
    <text evidence="8">Toxic component of a toxin-antitoxin (TA) system. An RNase.</text>
</comment>
<dbReference type="HAMAP" id="MF_00265">
    <property type="entry name" value="VapC_Nob1"/>
    <property type="match status" value="1"/>
</dbReference>
<keyword evidence="2 8" id="KW-1277">Toxin-antitoxin system</keyword>
<dbReference type="GO" id="GO:0004540">
    <property type="term" value="F:RNA nuclease activity"/>
    <property type="evidence" value="ECO:0007669"/>
    <property type="project" value="InterPro"/>
</dbReference>
<evidence type="ECO:0000256" key="7">
    <source>
        <dbReference type="ARBA" id="ARBA00038093"/>
    </source>
</evidence>
<accession>A0A4Q9VDI3</accession>
<keyword evidence="5 8" id="KW-0378">Hydrolase</keyword>
<dbReference type="InterPro" id="IPR002716">
    <property type="entry name" value="PIN_dom"/>
</dbReference>
<protein>
    <recommendedName>
        <fullName evidence="8">Ribonuclease VapC</fullName>
        <shortName evidence="8">RNase VapC</shortName>
        <ecNumber evidence="8">3.1.-.-</ecNumber>
    </recommendedName>
    <alternativeName>
        <fullName evidence="8">Toxin VapC</fullName>
    </alternativeName>
</protein>
<comment type="similarity">
    <text evidence="7 8">Belongs to the PINc/VapC protein family.</text>
</comment>
<dbReference type="GO" id="GO:0090729">
    <property type="term" value="F:toxin activity"/>
    <property type="evidence" value="ECO:0007669"/>
    <property type="project" value="UniProtKB-KW"/>
</dbReference>
<gene>
    <name evidence="8" type="primary">vapC</name>
    <name evidence="10" type="ORF">EYW49_21810</name>
</gene>
<dbReference type="OrthoDB" id="32625at2"/>
<reference evidence="10 11" key="1">
    <citation type="submission" date="2019-02" db="EMBL/GenBank/DDBJ databases">
        <title>Siculibacillus lacustris gen. nov., sp. nov., a new rosette-forming bacterium isolated from a freshwater crater lake (Lake St. Ana, Romania).</title>
        <authorList>
            <person name="Felfoldi T."/>
            <person name="Marton Z."/>
            <person name="Szabo A."/>
            <person name="Mentes A."/>
            <person name="Boka K."/>
            <person name="Marialigeti K."/>
            <person name="Mathe I."/>
            <person name="Koncz M."/>
            <person name="Schumann P."/>
            <person name="Toth E."/>
        </authorList>
    </citation>
    <scope>NUCLEOTIDE SEQUENCE [LARGE SCALE GENOMIC DNA]</scope>
    <source>
        <strain evidence="10 11">SA-279</strain>
    </source>
</reference>
<evidence type="ECO:0000256" key="5">
    <source>
        <dbReference type="ARBA" id="ARBA00022801"/>
    </source>
</evidence>
<evidence type="ECO:0000256" key="2">
    <source>
        <dbReference type="ARBA" id="ARBA00022649"/>
    </source>
</evidence>
<dbReference type="InterPro" id="IPR029060">
    <property type="entry name" value="PIN-like_dom_sf"/>
</dbReference>
<evidence type="ECO:0000256" key="8">
    <source>
        <dbReference type="HAMAP-Rule" id="MF_00265"/>
    </source>
</evidence>
<keyword evidence="8" id="KW-0800">Toxin</keyword>
<evidence type="ECO:0000259" key="9">
    <source>
        <dbReference type="Pfam" id="PF01850"/>
    </source>
</evidence>
<evidence type="ECO:0000256" key="6">
    <source>
        <dbReference type="ARBA" id="ARBA00022842"/>
    </source>
</evidence>
<dbReference type="PANTHER" id="PTHR33653:SF1">
    <property type="entry name" value="RIBONUCLEASE VAPC2"/>
    <property type="match status" value="1"/>
</dbReference>
<sequence>MIAVDTSAILAIALDEPEAEAFKAALRRGGVLIGWPTLFETRTVLAAKGFSNAAEIVARLAAAPNVTTVPFDAKHYAAAETAYERFGRGRHPAALNMGDCFAYAVASVAGVALLFKGADFPETDVLRHPDTTVLGGRR</sequence>
<keyword evidence="6 8" id="KW-0460">Magnesium</keyword>
<dbReference type="InterPro" id="IPR050556">
    <property type="entry name" value="Type_II_TA_system_RNase"/>
</dbReference>
<feature type="binding site" evidence="8">
    <location>
        <position position="99"/>
    </location>
    <ligand>
        <name>Mg(2+)</name>
        <dbReference type="ChEBI" id="CHEBI:18420"/>
    </ligand>
</feature>
<dbReference type="Gene3D" id="3.40.50.1010">
    <property type="entry name" value="5'-nuclease"/>
    <property type="match status" value="1"/>
</dbReference>
<comment type="caution">
    <text evidence="10">The sequence shown here is derived from an EMBL/GenBank/DDBJ whole genome shotgun (WGS) entry which is preliminary data.</text>
</comment>
<keyword evidence="3 8" id="KW-0540">Nuclease</keyword>
<evidence type="ECO:0000313" key="11">
    <source>
        <dbReference type="Proteomes" id="UP000292781"/>
    </source>
</evidence>
<dbReference type="SUPFAM" id="SSF88723">
    <property type="entry name" value="PIN domain-like"/>
    <property type="match status" value="1"/>
</dbReference>